<feature type="compositionally biased region" description="Polar residues" evidence="1">
    <location>
        <begin position="1"/>
        <end position="10"/>
    </location>
</feature>
<dbReference type="AlphaFoldDB" id="A0A8K0D827"/>
<comment type="caution">
    <text evidence="2">The sequence shown here is derived from an EMBL/GenBank/DDBJ whole genome shotgun (WGS) entry which is preliminary data.</text>
</comment>
<dbReference type="OrthoDB" id="6771512at2759"/>
<evidence type="ECO:0000313" key="3">
    <source>
        <dbReference type="Proteomes" id="UP000801492"/>
    </source>
</evidence>
<protein>
    <submittedName>
        <fullName evidence="2">Uncharacterized protein</fullName>
    </submittedName>
</protein>
<feature type="region of interest" description="Disordered" evidence="1">
    <location>
        <begin position="1"/>
        <end position="20"/>
    </location>
</feature>
<accession>A0A8K0D827</accession>
<dbReference type="Proteomes" id="UP000801492">
    <property type="component" value="Unassembled WGS sequence"/>
</dbReference>
<evidence type="ECO:0000256" key="1">
    <source>
        <dbReference type="SAM" id="MobiDB-lite"/>
    </source>
</evidence>
<reference evidence="2" key="1">
    <citation type="submission" date="2019-08" db="EMBL/GenBank/DDBJ databases">
        <title>The genome of the North American firefly Photinus pyralis.</title>
        <authorList>
            <consortium name="Photinus pyralis genome working group"/>
            <person name="Fallon T.R."/>
            <person name="Sander Lower S.E."/>
            <person name="Weng J.-K."/>
        </authorList>
    </citation>
    <scope>NUCLEOTIDE SEQUENCE</scope>
    <source>
        <strain evidence="2">TRF0915ILg1</strain>
        <tissue evidence="2">Whole body</tissue>
    </source>
</reference>
<name>A0A8K0D827_IGNLU</name>
<evidence type="ECO:0000313" key="2">
    <source>
        <dbReference type="EMBL" id="KAF2900924.1"/>
    </source>
</evidence>
<keyword evidence="3" id="KW-1185">Reference proteome</keyword>
<proteinExistence type="predicted"/>
<sequence>MAGNGQSRTAVEQERDRKYTTSILGESKEGVLLRDTTDKLERWAQYFEELLNVAEEDEQLMAPHRISQDNIQDDVEERRAQKLMEFQQKF</sequence>
<gene>
    <name evidence="2" type="ORF">ILUMI_05264</name>
</gene>
<dbReference type="EMBL" id="VTPC01001945">
    <property type="protein sequence ID" value="KAF2900924.1"/>
    <property type="molecule type" value="Genomic_DNA"/>
</dbReference>
<organism evidence="2 3">
    <name type="scientific">Ignelater luminosus</name>
    <name type="common">Cucubano</name>
    <name type="synonym">Pyrophorus luminosus</name>
    <dbReference type="NCBI Taxonomy" id="2038154"/>
    <lineage>
        <taxon>Eukaryota</taxon>
        <taxon>Metazoa</taxon>
        <taxon>Ecdysozoa</taxon>
        <taxon>Arthropoda</taxon>
        <taxon>Hexapoda</taxon>
        <taxon>Insecta</taxon>
        <taxon>Pterygota</taxon>
        <taxon>Neoptera</taxon>
        <taxon>Endopterygota</taxon>
        <taxon>Coleoptera</taxon>
        <taxon>Polyphaga</taxon>
        <taxon>Elateriformia</taxon>
        <taxon>Elateroidea</taxon>
        <taxon>Elateridae</taxon>
        <taxon>Agrypninae</taxon>
        <taxon>Pyrophorini</taxon>
        <taxon>Ignelater</taxon>
    </lineage>
</organism>